<organism evidence="1 2">
    <name type="scientific">Candidatus Scatavimonas merdigallinarum</name>
    <dbReference type="NCBI Taxonomy" id="2840914"/>
    <lineage>
        <taxon>Bacteria</taxon>
        <taxon>Bacillati</taxon>
        <taxon>Bacillota</taxon>
        <taxon>Clostridia</taxon>
        <taxon>Eubacteriales</taxon>
        <taxon>Oscillospiraceae</taxon>
        <taxon>Oscillospiraceae incertae sedis</taxon>
        <taxon>Candidatus Scatavimonas</taxon>
    </lineage>
</organism>
<accession>A0A9D0ZHD8</accession>
<dbReference type="GO" id="GO:0008705">
    <property type="term" value="F:methionine synthase activity"/>
    <property type="evidence" value="ECO:0007669"/>
    <property type="project" value="InterPro"/>
</dbReference>
<name>A0A9D0ZHD8_9FIRM</name>
<sequence length="225" mass="24726">MGLIKLESLDHTEALRYLGMQGKTPDAATARLLEDCEKELLAAAKPAYIYRCFESTHTPGGVALANCGLLLTGKEIYSHLEGCEKAVLLCATISAGIDGLIRKAQVEDMAKAVVLDALASVAVEQLCQKLEDQIGRDFTQYYKTWRFSPGYGDLPVTLQRDFLNVLDAPRKIGVCTNESCMLTPAKSVTAVVGLSREEIKKKRRSCTDCTLRERCAFRKAGERCV</sequence>
<dbReference type="AlphaFoldDB" id="A0A9D0ZHD8"/>
<evidence type="ECO:0000313" key="2">
    <source>
        <dbReference type="Proteomes" id="UP000886787"/>
    </source>
</evidence>
<dbReference type="SUPFAM" id="SSF56507">
    <property type="entry name" value="Methionine synthase activation domain-like"/>
    <property type="match status" value="1"/>
</dbReference>
<gene>
    <name evidence="1" type="ORF">IAD32_05125</name>
</gene>
<comment type="caution">
    <text evidence="1">The sequence shown here is derived from an EMBL/GenBank/DDBJ whole genome shotgun (WGS) entry which is preliminary data.</text>
</comment>
<dbReference type="Gene3D" id="3.40.109.40">
    <property type="match status" value="1"/>
</dbReference>
<dbReference type="EMBL" id="DVFW01000026">
    <property type="protein sequence ID" value="HIQ80652.1"/>
    <property type="molecule type" value="Genomic_DNA"/>
</dbReference>
<reference evidence="1" key="1">
    <citation type="submission" date="2020-10" db="EMBL/GenBank/DDBJ databases">
        <authorList>
            <person name="Gilroy R."/>
        </authorList>
    </citation>
    <scope>NUCLEOTIDE SEQUENCE</scope>
    <source>
        <strain evidence="1">ChiSjej1B19-3389</strain>
    </source>
</reference>
<dbReference type="InterPro" id="IPR017342">
    <property type="entry name" value="S-AdoMet-dep_Met_synth_prd"/>
</dbReference>
<dbReference type="InterPro" id="IPR037010">
    <property type="entry name" value="VitB12-dep_Met_synth_activ_sf"/>
</dbReference>
<proteinExistence type="predicted"/>
<dbReference type="PIRSF" id="PIRSF037984">
    <property type="entry name" value="Met_synth_TM0269_prd"/>
    <property type="match status" value="1"/>
</dbReference>
<reference evidence="1" key="2">
    <citation type="journal article" date="2021" name="PeerJ">
        <title>Extensive microbial diversity within the chicken gut microbiome revealed by metagenomics and culture.</title>
        <authorList>
            <person name="Gilroy R."/>
            <person name="Ravi A."/>
            <person name="Getino M."/>
            <person name="Pursley I."/>
            <person name="Horton D.L."/>
            <person name="Alikhan N.F."/>
            <person name="Baker D."/>
            <person name="Gharbi K."/>
            <person name="Hall N."/>
            <person name="Watson M."/>
            <person name="Adriaenssens E.M."/>
            <person name="Foster-Nyarko E."/>
            <person name="Jarju S."/>
            <person name="Secka A."/>
            <person name="Antonio M."/>
            <person name="Oren A."/>
            <person name="Chaudhuri R.R."/>
            <person name="La Ragione R."/>
            <person name="Hildebrand F."/>
            <person name="Pallen M.J."/>
        </authorList>
    </citation>
    <scope>NUCLEOTIDE SEQUENCE</scope>
    <source>
        <strain evidence="1">ChiSjej1B19-3389</strain>
    </source>
</reference>
<dbReference type="Proteomes" id="UP000886787">
    <property type="component" value="Unassembled WGS sequence"/>
</dbReference>
<protein>
    <submittedName>
        <fullName evidence="1">Methionine synthase</fullName>
    </submittedName>
</protein>
<evidence type="ECO:0000313" key="1">
    <source>
        <dbReference type="EMBL" id="HIQ80652.1"/>
    </source>
</evidence>